<sequence>MSSLFRHTLENVTSFRARPGKGSSVEGGEKAPDRGQPAPGSCLPLGACVHICAHDSWKVCTRLRAGPQINDVGLWHAKRSLAPLLYRELLVGLVTALLHKNPPHPTFCQLRRMLFSDCDWEQR</sequence>
<proteinExistence type="predicted"/>
<gene>
    <name evidence="2" type="ORF">VZT92_014729</name>
</gene>
<evidence type="ECO:0000313" key="2">
    <source>
        <dbReference type="EMBL" id="KAK9528246.1"/>
    </source>
</evidence>
<dbReference type="Proteomes" id="UP001488805">
    <property type="component" value="Unassembled WGS sequence"/>
</dbReference>
<comment type="caution">
    <text evidence="2">The sequence shown here is derived from an EMBL/GenBank/DDBJ whole genome shotgun (WGS) entry which is preliminary data.</text>
</comment>
<accession>A0AAW1F066</accession>
<organism evidence="2 3">
    <name type="scientific">Zoarces viviparus</name>
    <name type="common">Viviparous eelpout</name>
    <name type="synonym">Blennius viviparus</name>
    <dbReference type="NCBI Taxonomy" id="48416"/>
    <lineage>
        <taxon>Eukaryota</taxon>
        <taxon>Metazoa</taxon>
        <taxon>Chordata</taxon>
        <taxon>Craniata</taxon>
        <taxon>Vertebrata</taxon>
        <taxon>Euteleostomi</taxon>
        <taxon>Actinopterygii</taxon>
        <taxon>Neopterygii</taxon>
        <taxon>Teleostei</taxon>
        <taxon>Neoteleostei</taxon>
        <taxon>Acanthomorphata</taxon>
        <taxon>Eupercaria</taxon>
        <taxon>Perciformes</taxon>
        <taxon>Cottioidei</taxon>
        <taxon>Zoarcales</taxon>
        <taxon>Zoarcidae</taxon>
        <taxon>Zoarcinae</taxon>
        <taxon>Zoarces</taxon>
    </lineage>
</organism>
<dbReference type="AlphaFoldDB" id="A0AAW1F066"/>
<name>A0AAW1F066_ZOAVI</name>
<evidence type="ECO:0000313" key="3">
    <source>
        <dbReference type="Proteomes" id="UP001488805"/>
    </source>
</evidence>
<feature type="region of interest" description="Disordered" evidence="1">
    <location>
        <begin position="16"/>
        <end position="37"/>
    </location>
</feature>
<protein>
    <submittedName>
        <fullName evidence="2">Uncharacterized protein</fullName>
    </submittedName>
</protein>
<dbReference type="EMBL" id="JBCEZU010000112">
    <property type="protein sequence ID" value="KAK9528246.1"/>
    <property type="molecule type" value="Genomic_DNA"/>
</dbReference>
<evidence type="ECO:0000256" key="1">
    <source>
        <dbReference type="SAM" id="MobiDB-lite"/>
    </source>
</evidence>
<reference evidence="2 3" key="1">
    <citation type="journal article" date="2024" name="Genome Biol. Evol.">
        <title>Chromosome-level genome assembly of the viviparous eelpout Zoarces viviparus.</title>
        <authorList>
            <person name="Fuhrmann N."/>
            <person name="Brasseur M.V."/>
            <person name="Bakowski C.E."/>
            <person name="Podsiadlowski L."/>
            <person name="Prost S."/>
            <person name="Krehenwinkel H."/>
            <person name="Mayer C."/>
        </authorList>
    </citation>
    <scope>NUCLEOTIDE SEQUENCE [LARGE SCALE GENOMIC DNA]</scope>
    <source>
        <strain evidence="2">NO-MEL_2022_Ind0_liver</strain>
    </source>
</reference>
<keyword evidence="3" id="KW-1185">Reference proteome</keyword>